<dbReference type="STRING" id="1801756.A3C67_00505"/>
<dbReference type="Proteomes" id="UP000179275">
    <property type="component" value="Unassembled WGS sequence"/>
</dbReference>
<dbReference type="AlphaFoldDB" id="A0A1F6W2L6"/>
<keyword evidence="1" id="KW-0812">Transmembrane</keyword>
<comment type="caution">
    <text evidence="2">The sequence shown here is derived from an EMBL/GenBank/DDBJ whole genome shotgun (WGS) entry which is preliminary data.</text>
</comment>
<reference evidence="2 3" key="1">
    <citation type="journal article" date="2016" name="Nat. Commun.">
        <title>Thousands of microbial genomes shed light on interconnected biogeochemical processes in an aquifer system.</title>
        <authorList>
            <person name="Anantharaman K."/>
            <person name="Brown C.T."/>
            <person name="Hug L.A."/>
            <person name="Sharon I."/>
            <person name="Castelle C.J."/>
            <person name="Probst A.J."/>
            <person name="Thomas B.C."/>
            <person name="Singh A."/>
            <person name="Wilkins M.J."/>
            <person name="Karaoz U."/>
            <person name="Brodie E.L."/>
            <person name="Williams K.H."/>
            <person name="Hubbard S.S."/>
            <person name="Banfield J.F."/>
        </authorList>
    </citation>
    <scope>NUCLEOTIDE SEQUENCE [LARGE SCALE GENOMIC DNA]</scope>
</reference>
<organism evidence="2 3">
    <name type="scientific">Candidatus Nomurabacteria bacterium RIFCSPHIGHO2_02_FULL_42_19</name>
    <dbReference type="NCBI Taxonomy" id="1801756"/>
    <lineage>
        <taxon>Bacteria</taxon>
        <taxon>Candidatus Nomuraibacteriota</taxon>
    </lineage>
</organism>
<evidence type="ECO:0000313" key="2">
    <source>
        <dbReference type="EMBL" id="OGI76052.1"/>
    </source>
</evidence>
<dbReference type="EMBL" id="MFUG01000012">
    <property type="protein sequence ID" value="OGI76052.1"/>
    <property type="molecule type" value="Genomic_DNA"/>
</dbReference>
<evidence type="ECO:0000256" key="1">
    <source>
        <dbReference type="SAM" id="Phobius"/>
    </source>
</evidence>
<name>A0A1F6W2L6_9BACT</name>
<proteinExistence type="predicted"/>
<sequence length="130" mass="14088">MQKKENNSGFIALMSAIIISVVLLLLATNLSLIGFYGRFNILDSELKERSSTLAEACADTAILKLANNPGYNPANEPVNVGGDTCIIQSVTGGDTIHLRADYKNYITNLKIAINPSDLSVVSWEEIPTYP</sequence>
<accession>A0A1F6W2L6</accession>
<gene>
    <name evidence="2" type="ORF">A3C67_00505</name>
</gene>
<protein>
    <submittedName>
        <fullName evidence="2">Uncharacterized protein</fullName>
    </submittedName>
</protein>
<feature type="transmembrane region" description="Helical" evidence="1">
    <location>
        <begin position="12"/>
        <end position="37"/>
    </location>
</feature>
<keyword evidence="1" id="KW-1133">Transmembrane helix</keyword>
<keyword evidence="1" id="KW-0472">Membrane</keyword>
<evidence type="ECO:0000313" key="3">
    <source>
        <dbReference type="Proteomes" id="UP000179275"/>
    </source>
</evidence>